<dbReference type="EMBL" id="OX596113">
    <property type="protein sequence ID" value="CAN0416725.1"/>
    <property type="molecule type" value="Genomic_DNA"/>
</dbReference>
<gene>
    <name evidence="1" type="ORF">MRATA1EN22A_LOCUS18188</name>
</gene>
<protein>
    <submittedName>
        <fullName evidence="1">Uncharacterized protein</fullName>
    </submittedName>
</protein>
<name>A0AC59ZGZ2_RANTA</name>
<organism evidence="1 2">
    <name type="scientific">Rangifer tarandus platyrhynchus</name>
    <name type="common">Svalbard reindeer</name>
    <dbReference type="NCBI Taxonomy" id="3082113"/>
    <lineage>
        <taxon>Eukaryota</taxon>
        <taxon>Metazoa</taxon>
        <taxon>Chordata</taxon>
        <taxon>Craniata</taxon>
        <taxon>Vertebrata</taxon>
        <taxon>Euteleostomi</taxon>
        <taxon>Mammalia</taxon>
        <taxon>Eutheria</taxon>
        <taxon>Laurasiatheria</taxon>
        <taxon>Artiodactyla</taxon>
        <taxon>Ruminantia</taxon>
        <taxon>Pecora</taxon>
        <taxon>Cervidae</taxon>
        <taxon>Odocoileinae</taxon>
        <taxon>Rangifer</taxon>
    </lineage>
</organism>
<reference evidence="1" key="2">
    <citation type="submission" date="2025-03" db="EMBL/GenBank/DDBJ databases">
        <authorList>
            <consortium name="ELIXIR-Norway"/>
            <consortium name="Elixir Norway"/>
        </authorList>
    </citation>
    <scope>NUCLEOTIDE SEQUENCE</scope>
</reference>
<evidence type="ECO:0000313" key="2">
    <source>
        <dbReference type="Proteomes" id="UP001162501"/>
    </source>
</evidence>
<reference evidence="1" key="1">
    <citation type="submission" date="2023-05" db="EMBL/GenBank/DDBJ databases">
        <authorList>
            <consortium name="ELIXIR-Norway"/>
        </authorList>
    </citation>
    <scope>NUCLEOTIDE SEQUENCE</scope>
</reference>
<proteinExistence type="predicted"/>
<evidence type="ECO:0000313" key="1">
    <source>
        <dbReference type="EMBL" id="CAN0416725.1"/>
    </source>
</evidence>
<sequence>MLTPPRVFASAVSSAFNTLPRGPHVAGSGAALSLEAPAHLCDSAPRLLPPWVSASPRAALPPPRSSLGVKLLTLLLVQHSAALVQSAGALCAAPNLTASPQETGRTLKPIVETAAACWGPRGPGIAVGSMTPQGMVLRQPQGSLRGLAGAPAGLACRRGHTALMVKYHSQALRGCGRGLSCRLRGFESSSSPHCVASRTSLTFPDFTSWLCNAEAGLCGL</sequence>
<dbReference type="Proteomes" id="UP001162501">
    <property type="component" value="Chromosome 29"/>
</dbReference>
<accession>A0AC59ZGZ2</accession>